<keyword evidence="4" id="KW-1185">Reference proteome</keyword>
<evidence type="ECO:0000256" key="1">
    <source>
        <dbReference type="ARBA" id="ARBA00022679"/>
    </source>
</evidence>
<dbReference type="EMBL" id="JAVDTX010000002">
    <property type="protein sequence ID" value="MDR6844188.1"/>
    <property type="molecule type" value="Genomic_DNA"/>
</dbReference>
<dbReference type="SUPFAM" id="SSF56214">
    <property type="entry name" value="4'-phosphopantetheinyl transferase"/>
    <property type="match status" value="1"/>
</dbReference>
<organism evidence="3 4">
    <name type="scientific">Flavobacterium granuli</name>
    <dbReference type="NCBI Taxonomy" id="280093"/>
    <lineage>
        <taxon>Bacteria</taxon>
        <taxon>Pseudomonadati</taxon>
        <taxon>Bacteroidota</taxon>
        <taxon>Flavobacteriia</taxon>
        <taxon>Flavobacteriales</taxon>
        <taxon>Flavobacteriaceae</taxon>
        <taxon>Flavobacterium</taxon>
    </lineage>
</organism>
<reference evidence="3 4" key="1">
    <citation type="submission" date="2023-07" db="EMBL/GenBank/DDBJ databases">
        <title>Sorghum-associated microbial communities from plants grown in Nebraska, USA.</title>
        <authorList>
            <person name="Schachtman D."/>
        </authorList>
    </citation>
    <scope>NUCLEOTIDE SEQUENCE [LARGE SCALE GENOMIC DNA]</scope>
    <source>
        <strain evidence="3 4">BE124</strain>
    </source>
</reference>
<comment type="caution">
    <text evidence="3">The sequence shown here is derived from an EMBL/GenBank/DDBJ whole genome shotgun (WGS) entry which is preliminary data.</text>
</comment>
<name>A0ABU1RZG8_9FLAO</name>
<evidence type="ECO:0000313" key="3">
    <source>
        <dbReference type="EMBL" id="MDR6844188.1"/>
    </source>
</evidence>
<dbReference type="Pfam" id="PF01648">
    <property type="entry name" value="ACPS"/>
    <property type="match status" value="1"/>
</dbReference>
<gene>
    <name evidence="3" type="ORF">J2W95_000879</name>
</gene>
<dbReference type="RefSeq" id="WP_310004306.1">
    <property type="nucleotide sequence ID" value="NZ_JAVDTX010000002.1"/>
</dbReference>
<evidence type="ECO:0000313" key="4">
    <source>
        <dbReference type="Proteomes" id="UP001261871"/>
    </source>
</evidence>
<feature type="domain" description="4'-phosphopantetheinyl transferase" evidence="2">
    <location>
        <begin position="2"/>
        <end position="89"/>
    </location>
</feature>
<sequence>MIGNDIVDIELAQKESNWRRKGFLDKIFSQKEQCLILNDTNSELMLWNLWSRKEASYKIYNRITGVRGYFPSRLQCHYVDENSGTVSIDSFVFHTQTLITDSYIYSVAVSEISIFNKIKSLESLKSIEKENGIPYILNTGSNVICPVSITHHGRFQKVISL</sequence>
<dbReference type="InterPro" id="IPR008278">
    <property type="entry name" value="4-PPantetheinyl_Trfase_dom"/>
</dbReference>
<protein>
    <submittedName>
        <fullName evidence="3">Phosphopantetheinyl transferase (Holo-ACP synthase)</fullName>
    </submittedName>
</protein>
<dbReference type="Gene3D" id="3.90.470.20">
    <property type="entry name" value="4'-phosphopantetheinyl transferase domain"/>
    <property type="match status" value="1"/>
</dbReference>
<evidence type="ECO:0000259" key="2">
    <source>
        <dbReference type="Pfam" id="PF01648"/>
    </source>
</evidence>
<dbReference type="GO" id="GO:0016740">
    <property type="term" value="F:transferase activity"/>
    <property type="evidence" value="ECO:0007669"/>
    <property type="project" value="UniProtKB-KW"/>
</dbReference>
<proteinExistence type="predicted"/>
<dbReference type="InterPro" id="IPR037143">
    <property type="entry name" value="4-PPantetheinyl_Trfase_dom_sf"/>
</dbReference>
<dbReference type="Proteomes" id="UP001261871">
    <property type="component" value="Unassembled WGS sequence"/>
</dbReference>
<keyword evidence="1 3" id="KW-0808">Transferase</keyword>
<accession>A0ABU1RZG8</accession>